<keyword evidence="2" id="KW-1185">Reference proteome</keyword>
<evidence type="ECO:0000313" key="2">
    <source>
        <dbReference type="Proteomes" id="UP000887581"/>
    </source>
</evidence>
<feature type="compositionally biased region" description="Basic and acidic residues" evidence="1">
    <location>
        <begin position="1"/>
        <end position="10"/>
    </location>
</feature>
<name>A0A915PNI1_9BILA</name>
<proteinExistence type="predicted"/>
<dbReference type="Proteomes" id="UP000887581">
    <property type="component" value="Unplaced"/>
</dbReference>
<sequence length="78" mass="8692">MLRIDGVREGDADEPTGGIWPAAEKDEGFNPLFRSSQVLQMTLTIHFCAPTSPLGAREQSMCQHKKLTQRLGIQNLRP</sequence>
<organism evidence="2 3">
    <name type="scientific">Setaria digitata</name>
    <dbReference type="NCBI Taxonomy" id="48799"/>
    <lineage>
        <taxon>Eukaryota</taxon>
        <taxon>Metazoa</taxon>
        <taxon>Ecdysozoa</taxon>
        <taxon>Nematoda</taxon>
        <taxon>Chromadorea</taxon>
        <taxon>Rhabditida</taxon>
        <taxon>Spirurina</taxon>
        <taxon>Spiruromorpha</taxon>
        <taxon>Filarioidea</taxon>
        <taxon>Setariidae</taxon>
        <taxon>Setaria</taxon>
    </lineage>
</organism>
<dbReference type="WBParaSite" id="sdigi.contig2.g323.t1">
    <property type="protein sequence ID" value="sdigi.contig2.g323.t1"/>
    <property type="gene ID" value="sdigi.contig2.g323"/>
</dbReference>
<accession>A0A915PNI1</accession>
<reference evidence="3" key="1">
    <citation type="submission" date="2022-11" db="UniProtKB">
        <authorList>
            <consortium name="WormBaseParasite"/>
        </authorList>
    </citation>
    <scope>IDENTIFICATION</scope>
</reference>
<protein>
    <submittedName>
        <fullName evidence="3">Uncharacterized protein</fullName>
    </submittedName>
</protein>
<evidence type="ECO:0000256" key="1">
    <source>
        <dbReference type="SAM" id="MobiDB-lite"/>
    </source>
</evidence>
<evidence type="ECO:0000313" key="3">
    <source>
        <dbReference type="WBParaSite" id="sdigi.contig2.g323.t1"/>
    </source>
</evidence>
<dbReference type="AlphaFoldDB" id="A0A915PNI1"/>
<feature type="region of interest" description="Disordered" evidence="1">
    <location>
        <begin position="1"/>
        <end position="24"/>
    </location>
</feature>